<organism evidence="1 2">
    <name type="scientific">Flavihumibacter solisilvae</name>
    <dbReference type="NCBI Taxonomy" id="1349421"/>
    <lineage>
        <taxon>Bacteria</taxon>
        <taxon>Pseudomonadati</taxon>
        <taxon>Bacteroidota</taxon>
        <taxon>Chitinophagia</taxon>
        <taxon>Chitinophagales</taxon>
        <taxon>Chitinophagaceae</taxon>
        <taxon>Flavihumibacter</taxon>
    </lineage>
</organism>
<evidence type="ECO:0000313" key="2">
    <source>
        <dbReference type="Proteomes" id="UP000031408"/>
    </source>
</evidence>
<keyword evidence="2" id="KW-1185">Reference proteome</keyword>
<proteinExistence type="predicted"/>
<evidence type="ECO:0008006" key="3">
    <source>
        <dbReference type="Google" id="ProtNLM"/>
    </source>
</evidence>
<comment type="caution">
    <text evidence="1">The sequence shown here is derived from an EMBL/GenBank/DDBJ whole genome shotgun (WGS) entry which is preliminary data.</text>
</comment>
<name>A0A0C1L6B4_9BACT</name>
<dbReference type="STRING" id="1349421.OI18_05405"/>
<reference evidence="1 2" key="1">
    <citation type="submission" date="2014-11" db="EMBL/GenBank/DDBJ databases">
        <title>Genome sequence of Flavihumibacter solisilvae 3-3.</title>
        <authorList>
            <person name="Zhou G."/>
            <person name="Li M."/>
            <person name="Wang G."/>
        </authorList>
    </citation>
    <scope>NUCLEOTIDE SEQUENCE [LARGE SCALE GENOMIC DNA]</scope>
    <source>
        <strain evidence="1 2">3-3</strain>
    </source>
</reference>
<accession>A0A0C1L6B4</accession>
<protein>
    <recommendedName>
        <fullName evidence="3">Transposase</fullName>
    </recommendedName>
</protein>
<dbReference type="InterPro" id="IPR010921">
    <property type="entry name" value="Trp_repressor/repl_initiator"/>
</dbReference>
<dbReference type="EMBL" id="JSVC01000005">
    <property type="protein sequence ID" value="KIC95677.1"/>
    <property type="molecule type" value="Genomic_DNA"/>
</dbReference>
<gene>
    <name evidence="1" type="ORF">OI18_05405</name>
</gene>
<dbReference type="Proteomes" id="UP000031408">
    <property type="component" value="Unassembled WGS sequence"/>
</dbReference>
<sequence>MENNPTLIGYSVNTQRHVMSKQRRSFKVEEKLLILKQAEDEGIKQTLLQHHLSYSVLSRWRIKLEALHRLNSNALNTASQQELNLLIEENIRLRKIIAEQALELQINRERLNNLRSIGKS</sequence>
<evidence type="ECO:0000313" key="1">
    <source>
        <dbReference type="EMBL" id="KIC95677.1"/>
    </source>
</evidence>
<dbReference type="GO" id="GO:0043565">
    <property type="term" value="F:sequence-specific DNA binding"/>
    <property type="evidence" value="ECO:0007669"/>
    <property type="project" value="InterPro"/>
</dbReference>
<dbReference type="AlphaFoldDB" id="A0A0C1L6B4"/>
<dbReference type="SUPFAM" id="SSF48295">
    <property type="entry name" value="TrpR-like"/>
    <property type="match status" value="1"/>
</dbReference>